<comment type="caution">
    <text evidence="1">The sequence shown here is derived from an EMBL/GenBank/DDBJ whole genome shotgun (WGS) entry which is preliminary data.</text>
</comment>
<dbReference type="RefSeq" id="WP_203663307.1">
    <property type="nucleotide sequence ID" value="NZ_BAAAZM010000001.1"/>
</dbReference>
<gene>
    <name evidence="1" type="ORF">Aru02nite_60370</name>
</gene>
<reference evidence="1" key="1">
    <citation type="submission" date="2021-01" db="EMBL/GenBank/DDBJ databases">
        <title>Whole genome shotgun sequence of Actinocatenispora rupis NBRC 107355.</title>
        <authorList>
            <person name="Komaki H."/>
            <person name="Tamura T."/>
        </authorList>
    </citation>
    <scope>NUCLEOTIDE SEQUENCE</scope>
    <source>
        <strain evidence="1">NBRC 107355</strain>
    </source>
</reference>
<sequence length="69" mass="7557">MTVKRTITFDNEAAFLVERAAERAGLSVSAWVSRATRREALRLGAVPQPDAELHSRYDEDELLAAEGAA</sequence>
<proteinExistence type="predicted"/>
<name>A0A8J3JFT7_9ACTN</name>
<protein>
    <submittedName>
        <fullName evidence="1">Uncharacterized protein</fullName>
    </submittedName>
</protein>
<accession>A0A8J3JFT7</accession>
<dbReference type="EMBL" id="BOMB01000038">
    <property type="protein sequence ID" value="GID15148.1"/>
    <property type="molecule type" value="Genomic_DNA"/>
</dbReference>
<organism evidence="1 2">
    <name type="scientific">Actinocatenispora rupis</name>
    <dbReference type="NCBI Taxonomy" id="519421"/>
    <lineage>
        <taxon>Bacteria</taxon>
        <taxon>Bacillati</taxon>
        <taxon>Actinomycetota</taxon>
        <taxon>Actinomycetes</taxon>
        <taxon>Micromonosporales</taxon>
        <taxon>Micromonosporaceae</taxon>
        <taxon>Actinocatenispora</taxon>
    </lineage>
</organism>
<dbReference type="Proteomes" id="UP000612808">
    <property type="component" value="Unassembled WGS sequence"/>
</dbReference>
<evidence type="ECO:0000313" key="1">
    <source>
        <dbReference type="EMBL" id="GID15148.1"/>
    </source>
</evidence>
<evidence type="ECO:0000313" key="2">
    <source>
        <dbReference type="Proteomes" id="UP000612808"/>
    </source>
</evidence>
<dbReference type="AlphaFoldDB" id="A0A8J3JFT7"/>
<keyword evidence="2" id="KW-1185">Reference proteome</keyword>